<dbReference type="GO" id="GO:0008360">
    <property type="term" value="P:regulation of cell shape"/>
    <property type="evidence" value="ECO:0007669"/>
    <property type="project" value="UniProtKB-KW"/>
</dbReference>
<dbReference type="Proteomes" id="UP000640274">
    <property type="component" value="Unassembled WGS sequence"/>
</dbReference>
<dbReference type="GO" id="GO:0005886">
    <property type="term" value="C:plasma membrane"/>
    <property type="evidence" value="ECO:0007669"/>
    <property type="project" value="UniProtKB-SubCell"/>
</dbReference>
<evidence type="ECO:0000313" key="9">
    <source>
        <dbReference type="EMBL" id="MBJ6362927.1"/>
    </source>
</evidence>
<feature type="transmembrane region" description="Helical" evidence="8">
    <location>
        <begin position="37"/>
        <end position="61"/>
    </location>
</feature>
<dbReference type="AlphaFoldDB" id="A0A934J169"/>
<dbReference type="NCBIfam" id="TIGR03426">
    <property type="entry name" value="shape_MreD"/>
    <property type="match status" value="1"/>
</dbReference>
<evidence type="ECO:0000256" key="7">
    <source>
        <dbReference type="ARBA" id="ARBA00023136"/>
    </source>
</evidence>
<evidence type="ECO:0000256" key="4">
    <source>
        <dbReference type="ARBA" id="ARBA00022692"/>
    </source>
</evidence>
<sequence>MKLHWIILIMFFLFLLEGTIVTWLIPTGWTHRLIPHFVFVFVLFAAMYAGRHVALFLGLAFGMLQDIVFYGHIIGIHSFSMGLCGYLAGLLLEYRRPPMLTAISVIGMGCLLLDTVVFMVYTVFQINKQPYVWALTHHILPSLFLQLIFALILYIPARRWFEGAFRKNSKEENEQAQL</sequence>
<keyword evidence="5" id="KW-0133">Cell shape</keyword>
<evidence type="ECO:0000256" key="5">
    <source>
        <dbReference type="ARBA" id="ARBA00022960"/>
    </source>
</evidence>
<evidence type="ECO:0000256" key="1">
    <source>
        <dbReference type="ARBA" id="ARBA00004651"/>
    </source>
</evidence>
<dbReference type="InterPro" id="IPR007227">
    <property type="entry name" value="Cell_shape_determining_MreD"/>
</dbReference>
<keyword evidence="10" id="KW-1185">Reference proteome</keyword>
<feature type="transmembrane region" description="Helical" evidence="8">
    <location>
        <begin position="67"/>
        <end position="92"/>
    </location>
</feature>
<evidence type="ECO:0000256" key="3">
    <source>
        <dbReference type="ARBA" id="ARBA00022475"/>
    </source>
</evidence>
<protein>
    <submittedName>
        <fullName evidence="9">Rod shape-determining protein MreD</fullName>
    </submittedName>
</protein>
<gene>
    <name evidence="9" type="primary">mreD</name>
    <name evidence="9" type="ORF">JFN88_17135</name>
</gene>
<feature type="transmembrane region" description="Helical" evidence="8">
    <location>
        <begin position="130"/>
        <end position="157"/>
    </location>
</feature>
<keyword evidence="6 8" id="KW-1133">Transmembrane helix</keyword>
<reference evidence="9" key="1">
    <citation type="submission" date="2020-12" db="EMBL/GenBank/DDBJ databases">
        <authorList>
            <person name="Huq M.A."/>
        </authorList>
    </citation>
    <scope>NUCLEOTIDE SEQUENCE</scope>
    <source>
        <strain evidence="9">MAHUQ-46</strain>
    </source>
</reference>
<comment type="subcellular location">
    <subcellularLocation>
        <location evidence="1">Cell membrane</location>
        <topology evidence="1">Multi-pass membrane protein</topology>
    </subcellularLocation>
</comment>
<comment type="similarity">
    <text evidence="2">Belongs to the MreD family.</text>
</comment>
<feature type="transmembrane region" description="Helical" evidence="8">
    <location>
        <begin position="99"/>
        <end position="124"/>
    </location>
</feature>
<name>A0A934J169_9BACL</name>
<proteinExistence type="inferred from homology"/>
<evidence type="ECO:0000256" key="6">
    <source>
        <dbReference type="ARBA" id="ARBA00022989"/>
    </source>
</evidence>
<comment type="caution">
    <text evidence="9">The sequence shown here is derived from an EMBL/GenBank/DDBJ whole genome shotgun (WGS) entry which is preliminary data.</text>
</comment>
<keyword evidence="7 8" id="KW-0472">Membrane</keyword>
<evidence type="ECO:0000256" key="8">
    <source>
        <dbReference type="SAM" id="Phobius"/>
    </source>
</evidence>
<evidence type="ECO:0000313" key="10">
    <source>
        <dbReference type="Proteomes" id="UP000640274"/>
    </source>
</evidence>
<keyword evidence="3" id="KW-1003">Cell membrane</keyword>
<keyword evidence="4 8" id="KW-0812">Transmembrane</keyword>
<accession>A0A934J169</accession>
<dbReference type="Pfam" id="PF04093">
    <property type="entry name" value="MreD"/>
    <property type="match status" value="1"/>
</dbReference>
<dbReference type="EMBL" id="JAELUP010000103">
    <property type="protein sequence ID" value="MBJ6362927.1"/>
    <property type="molecule type" value="Genomic_DNA"/>
</dbReference>
<dbReference type="RefSeq" id="WP_199020525.1">
    <property type="nucleotide sequence ID" value="NZ_JAELUP010000103.1"/>
</dbReference>
<evidence type="ECO:0000256" key="2">
    <source>
        <dbReference type="ARBA" id="ARBA00007776"/>
    </source>
</evidence>
<feature type="transmembrane region" description="Helical" evidence="8">
    <location>
        <begin position="6"/>
        <end position="25"/>
    </location>
</feature>
<organism evidence="9 10">
    <name type="scientific">Paenibacillus roseus</name>
    <dbReference type="NCBI Taxonomy" id="2798579"/>
    <lineage>
        <taxon>Bacteria</taxon>
        <taxon>Bacillati</taxon>
        <taxon>Bacillota</taxon>
        <taxon>Bacilli</taxon>
        <taxon>Bacillales</taxon>
        <taxon>Paenibacillaceae</taxon>
        <taxon>Paenibacillus</taxon>
    </lineage>
</organism>